<evidence type="ECO:0000313" key="9">
    <source>
        <dbReference type="Proteomes" id="UP000278157"/>
    </source>
</evidence>
<reference evidence="8 9" key="1">
    <citation type="submission" date="2018-12" db="EMBL/GenBank/DDBJ databases">
        <authorList>
            <consortium name="Pathogen Informatics"/>
        </authorList>
    </citation>
    <scope>NUCLEOTIDE SEQUENCE [LARGE SCALE GENOMIC DNA]</scope>
    <source>
        <strain evidence="8 9">NCTC11541</strain>
    </source>
</reference>
<dbReference type="Gene3D" id="6.10.10.10">
    <property type="entry name" value="Flagellar export chaperone, C-terminal domain"/>
    <property type="match status" value="1"/>
</dbReference>
<evidence type="ECO:0000259" key="7">
    <source>
        <dbReference type="Pfam" id="PF00700"/>
    </source>
</evidence>
<evidence type="ECO:0000259" key="6">
    <source>
        <dbReference type="Pfam" id="PF00669"/>
    </source>
</evidence>
<dbReference type="GO" id="GO:0005198">
    <property type="term" value="F:structural molecule activity"/>
    <property type="evidence" value="ECO:0007669"/>
    <property type="project" value="UniProtKB-UniRule"/>
</dbReference>
<dbReference type="OrthoDB" id="9796789at2"/>
<evidence type="ECO:0000256" key="4">
    <source>
        <dbReference type="RuleBase" id="RU362073"/>
    </source>
</evidence>
<comment type="subcellular location">
    <subcellularLocation>
        <location evidence="4">Secreted</location>
    </subcellularLocation>
    <subcellularLocation>
        <location evidence="4">Bacterial flagellum</location>
    </subcellularLocation>
</comment>
<evidence type="ECO:0000256" key="5">
    <source>
        <dbReference type="SAM" id="MobiDB-lite"/>
    </source>
</evidence>
<keyword evidence="3 4" id="KW-0975">Bacterial flagellum</keyword>
<dbReference type="InterPro" id="IPR010810">
    <property type="entry name" value="Flagellin_hook_IN_motif"/>
</dbReference>
<evidence type="ECO:0000256" key="2">
    <source>
        <dbReference type="ARBA" id="ARBA00022525"/>
    </source>
</evidence>
<keyword evidence="8" id="KW-0966">Cell projection</keyword>
<dbReference type="Proteomes" id="UP000278157">
    <property type="component" value="Chromosome"/>
</dbReference>
<dbReference type="InterPro" id="IPR001029">
    <property type="entry name" value="Flagellin_N"/>
</dbReference>
<evidence type="ECO:0000313" key="8">
    <source>
        <dbReference type="EMBL" id="VEG85640.1"/>
    </source>
</evidence>
<sequence>MRITNIAALSAYTSVKSNSSALSASLQRLSSGLRINSAKDDASSSAISSQLLSSSHTLNQANNNANDAKAMFQIADKAMDEQIKIVEMIKVKATQAAQDGQSAKTRRMIQADINRLLEAYDNIANTTSYNGIQLLSGGFINKKFQIGAQANQVVGASIGSTLSSKVGNTRFETGANIVAGNYGSIDVKINSTINNKTFTFSGVEIGTKLNYGLGDLVERINNVSTQTGIKASYDVRTVGTDNITAGKTGADFSINGTLIGSISVQDNDKNGALVQAINAVKTTTGVEASINAAGNLELNSLDGRGIVLKDSSNGFFGLAHLRNGQSVQAKLEDFKPITAADGVKINDINVGPAATPEALVSNVNALTPQTGVSAKIQDGVILFMALDPTKRLNMSGNQVTPNLGVPLTTVRGDWVTKDKFITRMPNTAHPEYNGIAIQVIKRGQPGVKVYTERTILEGKADGKYYLQDLVDCFNKDSHKTGITAFIEENPNDPNQQRICFTMPDDVEAITGISTHNYPNTQNPPQQNTGGAGEFGFGGSKQRNADGAKLTSFNENFGRLKLVSSGPKDIQMQVKLNNVEINSLLGFDASMTGFAEENVSLRDMKGLMSSAQENALGFFHSIFDTYIDGREGLHLKKAMALMDVADTALENLDSIRSDLGSVQQQLDATINNISITEISLSAAASQLKDVDFAAESANFSKSQLLTEFSSVMLYNAMKVKEENILSLLV</sequence>
<dbReference type="InterPro" id="IPR001492">
    <property type="entry name" value="Flagellin"/>
</dbReference>
<protein>
    <recommendedName>
        <fullName evidence="4">Flagellin</fullName>
    </recommendedName>
</protein>
<feature type="region of interest" description="Disordered" evidence="5">
    <location>
        <begin position="517"/>
        <end position="537"/>
    </location>
</feature>
<dbReference type="PANTHER" id="PTHR42792">
    <property type="entry name" value="FLAGELLIN"/>
    <property type="match status" value="1"/>
</dbReference>
<dbReference type="AlphaFoldDB" id="A0A448KQG8"/>
<keyword evidence="2 4" id="KW-0964">Secreted</keyword>
<name>A0A448KQG8_CAMUP</name>
<feature type="compositionally biased region" description="Low complexity" evidence="5">
    <location>
        <begin position="518"/>
        <end position="528"/>
    </location>
</feature>
<dbReference type="Pfam" id="PF00669">
    <property type="entry name" value="Flagellin_N"/>
    <property type="match status" value="1"/>
</dbReference>
<comment type="similarity">
    <text evidence="1 4">Belongs to the bacterial flagellin family.</text>
</comment>
<dbReference type="InterPro" id="IPR046358">
    <property type="entry name" value="Flagellin_C"/>
</dbReference>
<dbReference type="Gene3D" id="1.20.1330.10">
    <property type="entry name" value="f41 fragment of flagellin, N-terminal domain"/>
    <property type="match status" value="2"/>
</dbReference>
<keyword evidence="8" id="KW-0282">Flagellum</keyword>
<feature type="domain" description="Flagellin N-terminal" evidence="6">
    <location>
        <begin position="4"/>
        <end position="137"/>
    </location>
</feature>
<organism evidence="8 9">
    <name type="scientific">Campylobacter upsaliensis</name>
    <dbReference type="NCBI Taxonomy" id="28080"/>
    <lineage>
        <taxon>Bacteria</taxon>
        <taxon>Pseudomonadati</taxon>
        <taxon>Campylobacterota</taxon>
        <taxon>Epsilonproteobacteria</taxon>
        <taxon>Campylobacterales</taxon>
        <taxon>Campylobacteraceae</taxon>
        <taxon>Campylobacter</taxon>
    </lineage>
</organism>
<dbReference type="PANTHER" id="PTHR42792:SF2">
    <property type="entry name" value="FLAGELLIN"/>
    <property type="match status" value="1"/>
</dbReference>
<dbReference type="Pfam" id="PF00700">
    <property type="entry name" value="Flagellin_C"/>
    <property type="match status" value="1"/>
</dbReference>
<evidence type="ECO:0000256" key="3">
    <source>
        <dbReference type="ARBA" id="ARBA00023143"/>
    </source>
</evidence>
<comment type="function">
    <text evidence="4">Flagellin is the subunit protein which polymerizes to form the filaments of bacterial flagella.</text>
</comment>
<feature type="domain" description="Flagellin C-terminal" evidence="7">
    <location>
        <begin position="641"/>
        <end position="727"/>
    </location>
</feature>
<dbReference type="InterPro" id="IPR042187">
    <property type="entry name" value="Flagellin_C_sub2"/>
</dbReference>
<dbReference type="RefSeq" id="WP_051529130.1">
    <property type="nucleotide sequence ID" value="NZ_CBCRZS010000002.1"/>
</dbReference>
<dbReference type="Pfam" id="PF07196">
    <property type="entry name" value="Flagellin_IN"/>
    <property type="match status" value="2"/>
</dbReference>
<dbReference type="PRINTS" id="PR00207">
    <property type="entry name" value="FLAGELLIN"/>
</dbReference>
<dbReference type="GO" id="GO:0005576">
    <property type="term" value="C:extracellular region"/>
    <property type="evidence" value="ECO:0007669"/>
    <property type="project" value="UniProtKB-SubCell"/>
</dbReference>
<dbReference type="Gene3D" id="2.60.40.4390">
    <property type="match status" value="1"/>
</dbReference>
<keyword evidence="8" id="KW-0969">Cilium</keyword>
<dbReference type="SUPFAM" id="SSF64518">
    <property type="entry name" value="Phase 1 flagellin"/>
    <property type="match status" value="1"/>
</dbReference>
<proteinExistence type="inferred from homology"/>
<dbReference type="EMBL" id="LR134372">
    <property type="protein sequence ID" value="VEG85640.1"/>
    <property type="molecule type" value="Genomic_DNA"/>
</dbReference>
<evidence type="ECO:0000256" key="1">
    <source>
        <dbReference type="ARBA" id="ARBA00005709"/>
    </source>
</evidence>
<gene>
    <name evidence="8" type="primary">flaA_2</name>
    <name evidence="8" type="ORF">NCTC11541_01708</name>
</gene>
<accession>A0A448KQG8</accession>
<dbReference type="GO" id="GO:0009288">
    <property type="term" value="C:bacterial-type flagellum"/>
    <property type="evidence" value="ECO:0007669"/>
    <property type="project" value="UniProtKB-SubCell"/>
</dbReference>